<evidence type="ECO:0000259" key="4">
    <source>
        <dbReference type="PROSITE" id="PS50110"/>
    </source>
</evidence>
<accession>A0A239FHL1</accession>
<evidence type="ECO:0000313" key="5">
    <source>
        <dbReference type="EMBL" id="SNS56389.1"/>
    </source>
</evidence>
<dbReference type="GO" id="GO:0000160">
    <property type="term" value="P:phosphorelay signal transduction system"/>
    <property type="evidence" value="ECO:0007669"/>
    <property type="project" value="InterPro"/>
</dbReference>
<dbReference type="PANTHER" id="PTHR44591">
    <property type="entry name" value="STRESS RESPONSE REGULATOR PROTEIN 1"/>
    <property type="match status" value="1"/>
</dbReference>
<keyword evidence="3" id="KW-0175">Coiled coil</keyword>
<proteinExistence type="predicted"/>
<dbReference type="InterPro" id="IPR001789">
    <property type="entry name" value="Sig_transdc_resp-reg_receiver"/>
</dbReference>
<keyword evidence="1 2" id="KW-0597">Phosphoprotein</keyword>
<dbReference type="AlphaFoldDB" id="A0A239FHL1"/>
<dbReference type="Gene3D" id="3.40.50.2300">
    <property type="match status" value="1"/>
</dbReference>
<dbReference type="PANTHER" id="PTHR44591:SF3">
    <property type="entry name" value="RESPONSE REGULATORY DOMAIN-CONTAINING PROTEIN"/>
    <property type="match status" value="1"/>
</dbReference>
<dbReference type="SMART" id="SM00448">
    <property type="entry name" value="REC"/>
    <property type="match status" value="1"/>
</dbReference>
<organism evidence="5 6">
    <name type="scientific">Edaphosphingomonas laterariae</name>
    <dbReference type="NCBI Taxonomy" id="861865"/>
    <lineage>
        <taxon>Bacteria</taxon>
        <taxon>Pseudomonadati</taxon>
        <taxon>Pseudomonadota</taxon>
        <taxon>Alphaproteobacteria</taxon>
        <taxon>Sphingomonadales</taxon>
        <taxon>Rhizorhabdaceae</taxon>
        <taxon>Edaphosphingomonas</taxon>
    </lineage>
</organism>
<evidence type="ECO:0000256" key="3">
    <source>
        <dbReference type="SAM" id="Coils"/>
    </source>
</evidence>
<evidence type="ECO:0000256" key="2">
    <source>
        <dbReference type="PROSITE-ProRule" id="PRU00169"/>
    </source>
</evidence>
<feature type="domain" description="Response regulatory" evidence="4">
    <location>
        <begin position="14"/>
        <end position="130"/>
    </location>
</feature>
<dbReference type="SUPFAM" id="SSF52172">
    <property type="entry name" value="CheY-like"/>
    <property type="match status" value="1"/>
</dbReference>
<dbReference type="InterPro" id="IPR050595">
    <property type="entry name" value="Bact_response_regulator"/>
</dbReference>
<name>A0A239FHL1_9SPHN</name>
<evidence type="ECO:0000313" key="6">
    <source>
        <dbReference type="Proteomes" id="UP000198281"/>
    </source>
</evidence>
<dbReference type="PROSITE" id="PS50110">
    <property type="entry name" value="RESPONSE_REGULATORY"/>
    <property type="match status" value="1"/>
</dbReference>
<gene>
    <name evidence="5" type="ORF">SAMN06295912_10948</name>
</gene>
<evidence type="ECO:0000256" key="1">
    <source>
        <dbReference type="ARBA" id="ARBA00022553"/>
    </source>
</evidence>
<feature type="coiled-coil region" evidence="3">
    <location>
        <begin position="157"/>
        <end position="184"/>
    </location>
</feature>
<dbReference type="InterPro" id="IPR011006">
    <property type="entry name" value="CheY-like_superfamily"/>
</dbReference>
<sequence length="188" mass="20662">MVDDMGEMVRNGRDVLVVDDNPTSLNVIGRRLRRLGFRTMLCSDGPSALDLLHSRAFDIMLIDAQLHGLSGLATLREIRAAPRTADMPVLMMTARSDIGAAVDALAAGADDHVTKPFDFDVLAARLLRLLDRAKRMNELRRTNAALDARIADRAMELGELRNLLDEALADRARLSAMVRSLESARLTA</sequence>
<keyword evidence="6" id="KW-1185">Reference proteome</keyword>
<dbReference type="OrthoDB" id="7469626at2"/>
<protein>
    <submittedName>
        <fullName evidence="5">Response regulator receiver domain-containing protein</fullName>
    </submittedName>
</protein>
<reference evidence="6" key="1">
    <citation type="submission" date="2017-06" db="EMBL/GenBank/DDBJ databases">
        <authorList>
            <person name="Varghese N."/>
            <person name="Submissions S."/>
        </authorList>
    </citation>
    <scope>NUCLEOTIDE SEQUENCE [LARGE SCALE GENOMIC DNA]</scope>
    <source>
        <strain evidence="6">LNB2</strain>
    </source>
</reference>
<dbReference type="Proteomes" id="UP000198281">
    <property type="component" value="Unassembled WGS sequence"/>
</dbReference>
<dbReference type="EMBL" id="FZOS01000009">
    <property type="protein sequence ID" value="SNS56389.1"/>
    <property type="molecule type" value="Genomic_DNA"/>
</dbReference>
<feature type="modified residue" description="4-aspartylphosphate" evidence="2">
    <location>
        <position position="63"/>
    </location>
</feature>
<dbReference type="Pfam" id="PF00072">
    <property type="entry name" value="Response_reg"/>
    <property type="match status" value="1"/>
</dbReference>